<dbReference type="EMBL" id="LK933157">
    <property type="protein sequence ID" value="CDT43779.1"/>
    <property type="molecule type" value="Genomic_DNA"/>
</dbReference>
<accession>A0A069AVG4</accession>
<evidence type="ECO:0000313" key="1">
    <source>
        <dbReference type="EMBL" id="CDT43779.1"/>
    </source>
</evidence>
<proteinExistence type="predicted"/>
<protein>
    <submittedName>
        <fullName evidence="1">Uncharacterized protein</fullName>
    </submittedName>
</protein>
<name>A0A069AVG4_CLODI</name>
<dbReference type="AlphaFoldDB" id="A0A069AVG4"/>
<reference evidence="1" key="1">
    <citation type="submission" date="2014-07" db="EMBL/GenBank/DDBJ databases">
        <authorList>
            <person name="Monot Marc"/>
        </authorList>
    </citation>
    <scope>NUCLEOTIDE SEQUENCE</scope>
    <source>
        <strain evidence="1">7032989</strain>
    </source>
</reference>
<gene>
    <name evidence="1" type="ORF">BN1095_4770001</name>
</gene>
<sequence>MRPAFIQYAVKNKTYPHIIEIFQPAHAVCGEFGIQLDAYFCGRDQTGLAGDAEFLFVGRAGGADGGNGISHKVVDKFFGKTLSYHNRFYRFWAVICYNTGHFNRVE</sequence>
<organism evidence="1">
    <name type="scientific">Clostridioides difficile</name>
    <name type="common">Peptoclostridium difficile</name>
    <dbReference type="NCBI Taxonomy" id="1496"/>
    <lineage>
        <taxon>Bacteria</taxon>
        <taxon>Bacillati</taxon>
        <taxon>Bacillota</taxon>
        <taxon>Clostridia</taxon>
        <taxon>Peptostreptococcales</taxon>
        <taxon>Peptostreptococcaceae</taxon>
        <taxon>Clostridioides</taxon>
    </lineage>
</organism>